<evidence type="ECO:0000256" key="2">
    <source>
        <dbReference type="SAM" id="SignalP"/>
    </source>
</evidence>
<feature type="compositionally biased region" description="Basic residues" evidence="1">
    <location>
        <begin position="208"/>
        <end position="226"/>
    </location>
</feature>
<feature type="region of interest" description="Disordered" evidence="1">
    <location>
        <begin position="203"/>
        <end position="235"/>
    </location>
</feature>
<accession>A0A812IYK1</accession>
<keyword evidence="4" id="KW-1185">Reference proteome</keyword>
<proteinExistence type="predicted"/>
<dbReference type="AlphaFoldDB" id="A0A812IYK1"/>
<protein>
    <submittedName>
        <fullName evidence="3">Uncharacterized protein</fullName>
    </submittedName>
</protein>
<feature type="signal peptide" evidence="2">
    <location>
        <begin position="1"/>
        <end position="23"/>
    </location>
</feature>
<evidence type="ECO:0000256" key="1">
    <source>
        <dbReference type="SAM" id="MobiDB-lite"/>
    </source>
</evidence>
<gene>
    <name evidence="3" type="ORF">SNEC2469_LOCUS581</name>
</gene>
<dbReference type="Proteomes" id="UP000601435">
    <property type="component" value="Unassembled WGS sequence"/>
</dbReference>
<evidence type="ECO:0000313" key="3">
    <source>
        <dbReference type="EMBL" id="CAE7174671.1"/>
    </source>
</evidence>
<evidence type="ECO:0000313" key="4">
    <source>
        <dbReference type="Proteomes" id="UP000601435"/>
    </source>
</evidence>
<feature type="chain" id="PRO_5032493546" evidence="2">
    <location>
        <begin position="24"/>
        <end position="493"/>
    </location>
</feature>
<dbReference type="OrthoDB" id="410488at2759"/>
<keyword evidence="2" id="KW-0732">Signal</keyword>
<reference evidence="3" key="1">
    <citation type="submission" date="2021-02" db="EMBL/GenBank/DDBJ databases">
        <authorList>
            <person name="Dougan E. K."/>
            <person name="Rhodes N."/>
            <person name="Thang M."/>
            <person name="Chan C."/>
        </authorList>
    </citation>
    <scope>NUCLEOTIDE SEQUENCE</scope>
</reference>
<name>A0A812IYK1_9DINO</name>
<dbReference type="EMBL" id="CAJNJA010003471">
    <property type="protein sequence ID" value="CAE7174671.1"/>
    <property type="molecule type" value="Genomic_DNA"/>
</dbReference>
<comment type="caution">
    <text evidence="3">The sequence shown here is derived from an EMBL/GenBank/DDBJ whole genome shotgun (WGS) entry which is preliminary data.</text>
</comment>
<organism evidence="3 4">
    <name type="scientific">Symbiodinium necroappetens</name>
    <dbReference type="NCBI Taxonomy" id="1628268"/>
    <lineage>
        <taxon>Eukaryota</taxon>
        <taxon>Sar</taxon>
        <taxon>Alveolata</taxon>
        <taxon>Dinophyceae</taxon>
        <taxon>Suessiales</taxon>
        <taxon>Symbiodiniaceae</taxon>
        <taxon>Symbiodinium</taxon>
    </lineage>
</organism>
<sequence>MCFLCIPGLVVLVYVAINRSCCGEDWWYTRRLLQVASYRGCRVKVLKRYFTPNKKGQLKCSEAAMAMFKDPQGEKLRDLLKQHGDFRAVEVEVQKLSIQTSKNGVEGGGMIANARRWALAKGLVRTNDVHGLEEYKIPTFEGFSFSNEASQQSKVKGTFEAEDTHTDRGLKTKEDLLKCYATCTRLDLALNALMIRGRTIKVPTKGKSAPKSKTPKAKAKPAKRPHSAGGSSAGSDILDSMQLDGSCKYSKQLARASLCCAIGLCSGDHNFCIAAALVNNKRITTLMQKQELRELDLLYKLSAAGRIEISFVDTLVCKRRPFVSKQMVHYPVIFPSTWIKFLLKTQSYLLLGGHNLEDERHTFCTRFLYTVVPAELYWHDVTLTKLNEDFAADLCRLFTEGVQVETSRGPIRIHCAVVGIKGDWVYLRKEWYNLSPDAPWRAAESPTPFKKEGSPFFRVPGLTGPEAALVDPAHTWHMGLPRQHLGQPVLSWA</sequence>